<comment type="caution">
    <text evidence="3">The sequence shown here is derived from an EMBL/GenBank/DDBJ whole genome shotgun (WGS) entry which is preliminary data.</text>
</comment>
<evidence type="ECO:0000256" key="1">
    <source>
        <dbReference type="SAM" id="MobiDB-lite"/>
    </source>
</evidence>
<feature type="transmembrane region" description="Helical" evidence="2">
    <location>
        <begin position="223"/>
        <end position="240"/>
    </location>
</feature>
<feature type="transmembrane region" description="Helical" evidence="2">
    <location>
        <begin position="132"/>
        <end position="150"/>
    </location>
</feature>
<proteinExistence type="predicted"/>
<gene>
    <name evidence="3" type="ORF">EF294_18950</name>
</gene>
<sequence length="358" mass="39841">MATVRTAGKVPGAEPPVRRTQHDGGQSSPGATASEPNARVGAADVKPLTRRGSTTILAAVGFVWFAVCVVTVARWVSSSEEFRPAPRIGPDEMADWRMIALRVFEVISLIVLALFLWFSVVQPIRKTGKLSLDGRFVIGGLICFVADAFLNVQQYLFAWNSANVNMGVWVRFLPFHNPDAPSRYAESLIWGPPMYVYFCAGVAIVACHHAKKVRRRWPDISKVPLFVGIFVAEFLFDFIVENTVIRTTHAYAFAKTYEPLTLWSGSVHQFPIYESILVAAVGCVFTWMRMEAEDHPDGLSPIESGLVHWRPALRGWVRNFAVLGFCMVTLVFVYHLPFNWLGLIGTSHADLPSYLLPG</sequence>
<dbReference type="Proteomes" id="UP000267536">
    <property type="component" value="Unassembled WGS sequence"/>
</dbReference>
<feature type="transmembrane region" description="Helical" evidence="2">
    <location>
        <begin position="56"/>
        <end position="76"/>
    </location>
</feature>
<accession>A0A3N4GWH5</accession>
<evidence type="ECO:0000313" key="3">
    <source>
        <dbReference type="EMBL" id="RPA57334.1"/>
    </source>
</evidence>
<feature type="region of interest" description="Disordered" evidence="1">
    <location>
        <begin position="1"/>
        <end position="39"/>
    </location>
</feature>
<feature type="transmembrane region" description="Helical" evidence="2">
    <location>
        <begin position="96"/>
        <end position="120"/>
    </location>
</feature>
<evidence type="ECO:0000313" key="4">
    <source>
        <dbReference type="Proteomes" id="UP000267536"/>
    </source>
</evidence>
<dbReference type="RefSeq" id="WP_123932462.1">
    <property type="nucleotide sequence ID" value="NZ_JBPSDP010000018.1"/>
</dbReference>
<feature type="compositionally biased region" description="Polar residues" evidence="1">
    <location>
        <begin position="23"/>
        <end position="35"/>
    </location>
</feature>
<keyword evidence="2" id="KW-0472">Membrane</keyword>
<dbReference type="EMBL" id="RKMH01000017">
    <property type="protein sequence ID" value="RPA57334.1"/>
    <property type="molecule type" value="Genomic_DNA"/>
</dbReference>
<organism evidence="3 4">
    <name type="scientific">Gordonia oryzae</name>
    <dbReference type="NCBI Taxonomy" id="2487349"/>
    <lineage>
        <taxon>Bacteria</taxon>
        <taxon>Bacillati</taxon>
        <taxon>Actinomycetota</taxon>
        <taxon>Actinomycetes</taxon>
        <taxon>Mycobacteriales</taxon>
        <taxon>Gordoniaceae</taxon>
        <taxon>Gordonia</taxon>
    </lineage>
</organism>
<reference evidence="3 4" key="1">
    <citation type="submission" date="2018-11" db="EMBL/GenBank/DDBJ databases">
        <title>Draft genome sequence of Gordonia sp. RS15-1S isolated from rice stems.</title>
        <authorList>
            <person name="Muangham S."/>
        </authorList>
    </citation>
    <scope>NUCLEOTIDE SEQUENCE [LARGE SCALE GENOMIC DNA]</scope>
    <source>
        <strain evidence="3 4">RS15-1S</strain>
    </source>
</reference>
<keyword evidence="2" id="KW-1133">Transmembrane helix</keyword>
<dbReference type="InterPro" id="IPR033459">
    <property type="entry name" value="AveC-like"/>
</dbReference>
<dbReference type="OrthoDB" id="3782355at2"/>
<feature type="transmembrane region" description="Helical" evidence="2">
    <location>
        <begin position="316"/>
        <end position="336"/>
    </location>
</feature>
<protein>
    <submittedName>
        <fullName evidence="3">Spirocyclase, AveC family</fullName>
    </submittedName>
</protein>
<dbReference type="AlphaFoldDB" id="A0A3N4GWH5"/>
<evidence type="ECO:0000256" key="2">
    <source>
        <dbReference type="SAM" id="Phobius"/>
    </source>
</evidence>
<keyword evidence="4" id="KW-1185">Reference proteome</keyword>
<feature type="transmembrane region" description="Helical" evidence="2">
    <location>
        <begin position="194"/>
        <end position="211"/>
    </location>
</feature>
<name>A0A3N4GWH5_9ACTN</name>
<dbReference type="Pfam" id="PF17198">
    <property type="entry name" value="AveC_like"/>
    <property type="match status" value="1"/>
</dbReference>
<feature type="transmembrane region" description="Helical" evidence="2">
    <location>
        <begin position="270"/>
        <end position="288"/>
    </location>
</feature>
<keyword evidence="2" id="KW-0812">Transmembrane</keyword>